<evidence type="ECO:0000256" key="1">
    <source>
        <dbReference type="SAM" id="MobiDB-lite"/>
    </source>
</evidence>
<sequence length="192" mass="20403">MSFFYAAVEGDPLDSGTESHVISTANVGTIADGTGRPRRMAFIGDAAWCAACKSMGVIVGGAPVRAGGRMVDNVNGGRLQAVGGDEIHCKCAQAPRIIAVYGRSWTIQNNSDSETRTVASRATSQSAPSVIYDEQFTLKDGNGMPLPDTYYTIRLPSGELAHGVTDSQGRTERYPTSDAQQISIPVGHNREH</sequence>
<keyword evidence="3" id="KW-1185">Reference proteome</keyword>
<dbReference type="AlphaFoldDB" id="A0A6S7AUB8"/>
<dbReference type="CDD" id="cd14744">
    <property type="entry name" value="PAAR_CT_2"/>
    <property type="match status" value="1"/>
</dbReference>
<reference evidence="2 3" key="1">
    <citation type="submission" date="2020-04" db="EMBL/GenBank/DDBJ databases">
        <authorList>
            <person name="De Canck E."/>
        </authorList>
    </citation>
    <scope>NUCLEOTIDE SEQUENCE [LARGE SCALE GENOMIC DNA]</scope>
    <source>
        <strain evidence="2 3">LMG 28614</strain>
    </source>
</reference>
<accession>A0A6S7AUB8</accession>
<name>A0A6S7AUB8_9BURK</name>
<dbReference type="EMBL" id="CADIKK010000002">
    <property type="protein sequence ID" value="CAB3778381.1"/>
    <property type="molecule type" value="Genomic_DNA"/>
</dbReference>
<evidence type="ECO:0008006" key="4">
    <source>
        <dbReference type="Google" id="ProtNLM"/>
    </source>
</evidence>
<protein>
    <recommendedName>
        <fullName evidence="4">PAAR domain-containing protein</fullName>
    </recommendedName>
</protein>
<gene>
    <name evidence="2" type="ORF">LMG28614_00603</name>
</gene>
<dbReference type="Proteomes" id="UP000494365">
    <property type="component" value="Unassembled WGS sequence"/>
</dbReference>
<feature type="region of interest" description="Disordered" evidence="1">
    <location>
        <begin position="161"/>
        <end position="192"/>
    </location>
</feature>
<organism evidence="2 3">
    <name type="scientific">Paraburkholderia ultramafica</name>
    <dbReference type="NCBI Taxonomy" id="1544867"/>
    <lineage>
        <taxon>Bacteria</taxon>
        <taxon>Pseudomonadati</taxon>
        <taxon>Pseudomonadota</taxon>
        <taxon>Betaproteobacteria</taxon>
        <taxon>Burkholderiales</taxon>
        <taxon>Burkholderiaceae</taxon>
        <taxon>Paraburkholderia</taxon>
    </lineage>
</organism>
<proteinExistence type="predicted"/>
<evidence type="ECO:0000313" key="3">
    <source>
        <dbReference type="Proteomes" id="UP000494365"/>
    </source>
</evidence>
<evidence type="ECO:0000313" key="2">
    <source>
        <dbReference type="EMBL" id="CAB3778381.1"/>
    </source>
</evidence>